<keyword evidence="5" id="KW-0413">Isomerase</keyword>
<evidence type="ECO:0000256" key="1">
    <source>
        <dbReference type="ARBA" id="ARBA00001922"/>
    </source>
</evidence>
<keyword evidence="9" id="KW-1185">Reference proteome</keyword>
<sequence>MTAPDLVLAGEFPAADHVRWQHLVERVLRRTDAVPEGYDRPVEDLLATKTYDGVLVKPLYTAADAAPATGYPGLAPFTRGSQPDGHIAAGWDVRQRHADPATTATAVLADLEHGVSSLWLVVGDGGIPVADLGTVLADVYLDLAPVTLDAGPDYRAAATELLTLFADRGTAASAVVGNLGADPLGHQARTGEPADLPAVAALVAETAQYPKLRSIVVDGLPYHQAGGSDAQELGAALAAAVAYLRAITAAGTDVDTAVARLEFRIAATADQFLTTAKFRAARRLWSRVVEVVGAKPVGQRQHAVTSPAMLTARDPWVNMLRTTLAAFGAGVGGADAVTVLPFDSAIGLPDAFARRIARNTQAVLLEESRLAGVIDPAGGSWYVESLTDELAKAAWAWFTEIERAGGLPGALSSGLVADRLAATWAERARNLATRADAITGVSEFPNLAERAPVRTPAPPAPTGGLPVHRYAEAYEDLRDRSDRALAATGARPRVFLATLGPVAAHTARATFAANLFQAGGIETPTGGVITSPEDAATRFTESGATVAVVCGSEKSYAELAAPVVEALKAAGATKVLLAGKGHRESGVDGHVFTGCDAVAVLRDTLTTLGVPA</sequence>
<dbReference type="GO" id="GO:0031419">
    <property type="term" value="F:cobalamin binding"/>
    <property type="evidence" value="ECO:0007669"/>
    <property type="project" value="UniProtKB-KW"/>
</dbReference>
<comment type="similarity">
    <text evidence="2">Belongs to the methylmalonyl-CoA mutase family.</text>
</comment>
<dbReference type="Gene3D" id="3.20.20.240">
    <property type="entry name" value="Methylmalonyl-CoA mutase"/>
    <property type="match status" value="1"/>
</dbReference>
<dbReference type="AlphaFoldDB" id="A0A1H9SAJ0"/>
<dbReference type="RefSeq" id="WP_092778004.1">
    <property type="nucleotide sequence ID" value="NZ_FOGI01000005.1"/>
</dbReference>
<dbReference type="SUPFAM" id="SSF52242">
    <property type="entry name" value="Cobalamin (vitamin B12)-binding domain"/>
    <property type="match status" value="1"/>
</dbReference>
<dbReference type="InterPro" id="IPR006099">
    <property type="entry name" value="MeMalonylCoA_mutase_a/b_cat"/>
</dbReference>
<dbReference type="PANTHER" id="PTHR48101:SF4">
    <property type="entry name" value="METHYLMALONYL-COA MUTASE, MITOCHONDRIAL"/>
    <property type="match status" value="1"/>
</dbReference>
<dbReference type="CDD" id="cd03677">
    <property type="entry name" value="MM_CoA_mutase_beta"/>
    <property type="match status" value="1"/>
</dbReference>
<feature type="domain" description="Methylmalonyl-CoA mutase alpha/beta chain catalytic" evidence="7">
    <location>
        <begin position="49"/>
        <end position="118"/>
    </location>
</feature>
<dbReference type="GO" id="GO:0046872">
    <property type="term" value="F:metal ion binding"/>
    <property type="evidence" value="ECO:0007669"/>
    <property type="project" value="InterPro"/>
</dbReference>
<dbReference type="EMBL" id="FOGI01000005">
    <property type="protein sequence ID" value="SER82056.1"/>
    <property type="molecule type" value="Genomic_DNA"/>
</dbReference>
<evidence type="ECO:0000313" key="9">
    <source>
        <dbReference type="Proteomes" id="UP000199051"/>
    </source>
</evidence>
<dbReference type="PANTHER" id="PTHR48101">
    <property type="entry name" value="METHYLMALONYL-COA MUTASE, MITOCHONDRIAL-RELATED"/>
    <property type="match status" value="1"/>
</dbReference>
<evidence type="ECO:0000256" key="4">
    <source>
        <dbReference type="ARBA" id="ARBA00022628"/>
    </source>
</evidence>
<reference evidence="9" key="1">
    <citation type="submission" date="2016-10" db="EMBL/GenBank/DDBJ databases">
        <authorList>
            <person name="Varghese N."/>
            <person name="Submissions S."/>
        </authorList>
    </citation>
    <scope>NUCLEOTIDE SEQUENCE [LARGE SCALE GENOMIC DNA]</scope>
    <source>
        <strain evidence="9">DSM 44260</strain>
    </source>
</reference>
<comment type="subunit">
    <text evidence="3">Heterodimer of an alpha and a beta chain.</text>
</comment>
<evidence type="ECO:0000313" key="8">
    <source>
        <dbReference type="EMBL" id="SER82056.1"/>
    </source>
</evidence>
<evidence type="ECO:0000256" key="3">
    <source>
        <dbReference type="ARBA" id="ARBA00011870"/>
    </source>
</evidence>
<dbReference type="GO" id="GO:0004494">
    <property type="term" value="F:methylmalonyl-CoA mutase activity"/>
    <property type="evidence" value="ECO:0007669"/>
    <property type="project" value="UniProtKB-EC"/>
</dbReference>
<feature type="domain" description="Methylmalonyl-CoA mutase alpha/beta chain catalytic" evidence="7">
    <location>
        <begin position="129"/>
        <end position="448"/>
    </location>
</feature>
<keyword evidence="4" id="KW-0846">Cobalamin</keyword>
<evidence type="ECO:0000256" key="5">
    <source>
        <dbReference type="ARBA" id="ARBA00023235"/>
    </source>
</evidence>
<dbReference type="InterPro" id="IPR016176">
    <property type="entry name" value="Cbl-dep_enz_cat"/>
</dbReference>
<organism evidence="8 9">
    <name type="scientific">Actinokineospora terrae</name>
    <dbReference type="NCBI Taxonomy" id="155974"/>
    <lineage>
        <taxon>Bacteria</taxon>
        <taxon>Bacillati</taxon>
        <taxon>Actinomycetota</taxon>
        <taxon>Actinomycetes</taxon>
        <taxon>Pseudonocardiales</taxon>
        <taxon>Pseudonocardiaceae</taxon>
        <taxon>Actinokineospora</taxon>
    </lineage>
</organism>
<proteinExistence type="inferred from homology"/>
<evidence type="ECO:0000256" key="2">
    <source>
        <dbReference type="ARBA" id="ARBA00008465"/>
    </source>
</evidence>
<dbReference type="InterPro" id="IPR036724">
    <property type="entry name" value="Cobalamin-bd_sf"/>
</dbReference>
<dbReference type="STRING" id="155974.SAMN04487818_105364"/>
<comment type="cofactor">
    <cofactor evidence="1">
        <name>adenosylcob(III)alamin</name>
        <dbReference type="ChEBI" id="CHEBI:18408"/>
    </cofactor>
</comment>
<keyword evidence="6" id="KW-0170">Cobalt</keyword>
<evidence type="ECO:0000259" key="7">
    <source>
        <dbReference type="Pfam" id="PF01642"/>
    </source>
</evidence>
<protein>
    <submittedName>
        <fullName evidence="8">Methylmalonyl-CoA mutase</fullName>
    </submittedName>
</protein>
<dbReference type="Gene3D" id="3.40.50.280">
    <property type="entry name" value="Cobalamin-binding domain"/>
    <property type="match status" value="1"/>
</dbReference>
<dbReference type="Proteomes" id="UP000199051">
    <property type="component" value="Unassembled WGS sequence"/>
</dbReference>
<gene>
    <name evidence="8" type="ORF">SAMN04487818_105364</name>
</gene>
<accession>A0A1H9SAJ0</accession>
<evidence type="ECO:0000256" key="6">
    <source>
        <dbReference type="ARBA" id="ARBA00023285"/>
    </source>
</evidence>
<name>A0A1H9SAJ0_9PSEU</name>
<dbReference type="Pfam" id="PF01642">
    <property type="entry name" value="MM_CoA_mutase"/>
    <property type="match status" value="2"/>
</dbReference>
<dbReference type="SUPFAM" id="SSF51703">
    <property type="entry name" value="Cobalamin (vitamin B12)-dependent enzymes"/>
    <property type="match status" value="1"/>
</dbReference>